<dbReference type="EC" id="3.1.1.29" evidence="1"/>
<feature type="region of interest" description="Disordered" evidence="4">
    <location>
        <begin position="1"/>
        <end position="35"/>
    </location>
</feature>
<keyword evidence="6" id="KW-1185">Reference proteome</keyword>
<keyword evidence="2 5" id="KW-0378">Hydrolase</keyword>
<comment type="catalytic activity">
    <reaction evidence="3">
        <text>an N-acyl-L-alpha-aminoacyl-tRNA + H2O = an N-acyl-L-amino acid + a tRNA + H(+)</text>
        <dbReference type="Rhea" id="RHEA:54448"/>
        <dbReference type="Rhea" id="RHEA-COMP:10123"/>
        <dbReference type="Rhea" id="RHEA-COMP:13883"/>
        <dbReference type="ChEBI" id="CHEBI:15377"/>
        <dbReference type="ChEBI" id="CHEBI:15378"/>
        <dbReference type="ChEBI" id="CHEBI:59874"/>
        <dbReference type="ChEBI" id="CHEBI:78442"/>
        <dbReference type="ChEBI" id="CHEBI:138191"/>
        <dbReference type="EC" id="3.1.1.29"/>
    </reaction>
</comment>
<dbReference type="InterPro" id="IPR023476">
    <property type="entry name" value="Pep_tRNA_hydro_II_dom_sf"/>
</dbReference>
<feature type="region of interest" description="Disordered" evidence="4">
    <location>
        <begin position="185"/>
        <end position="258"/>
    </location>
</feature>
<dbReference type="RefSeq" id="WP_192749539.1">
    <property type="nucleotide sequence ID" value="NZ_BAABJL010000133.1"/>
</dbReference>
<name>A0A927MR56_9ACTN</name>
<reference evidence="5" key="1">
    <citation type="submission" date="2020-10" db="EMBL/GenBank/DDBJ databases">
        <title>Sequencing the genomes of 1000 actinobacteria strains.</title>
        <authorList>
            <person name="Klenk H.-P."/>
        </authorList>
    </citation>
    <scope>NUCLEOTIDE SEQUENCE</scope>
    <source>
        <strain evidence="5">DSM 45354</strain>
    </source>
</reference>
<evidence type="ECO:0000256" key="2">
    <source>
        <dbReference type="ARBA" id="ARBA00022801"/>
    </source>
</evidence>
<evidence type="ECO:0000313" key="6">
    <source>
        <dbReference type="Proteomes" id="UP000638648"/>
    </source>
</evidence>
<dbReference type="SUPFAM" id="SSF102462">
    <property type="entry name" value="Peptidyl-tRNA hydrolase II"/>
    <property type="match status" value="1"/>
</dbReference>
<evidence type="ECO:0000256" key="4">
    <source>
        <dbReference type="SAM" id="MobiDB-lite"/>
    </source>
</evidence>
<feature type="compositionally biased region" description="Low complexity" evidence="4">
    <location>
        <begin position="193"/>
        <end position="207"/>
    </location>
</feature>
<feature type="compositionally biased region" description="Basic and acidic residues" evidence="4">
    <location>
        <begin position="208"/>
        <end position="217"/>
    </location>
</feature>
<protein>
    <recommendedName>
        <fullName evidence="1">peptidyl-tRNA hydrolase</fullName>
        <ecNumber evidence="1">3.1.1.29</ecNumber>
    </recommendedName>
</protein>
<dbReference type="InterPro" id="IPR002833">
    <property type="entry name" value="PTH2"/>
</dbReference>
<organism evidence="5 6">
    <name type="scientific">Actinopolymorpha pittospori</name>
    <dbReference type="NCBI Taxonomy" id="648752"/>
    <lineage>
        <taxon>Bacteria</taxon>
        <taxon>Bacillati</taxon>
        <taxon>Actinomycetota</taxon>
        <taxon>Actinomycetes</taxon>
        <taxon>Propionibacteriales</taxon>
        <taxon>Actinopolymorphaceae</taxon>
        <taxon>Actinopolymorpha</taxon>
    </lineage>
</organism>
<evidence type="ECO:0000313" key="5">
    <source>
        <dbReference type="EMBL" id="MBE1605154.1"/>
    </source>
</evidence>
<comment type="caution">
    <text evidence="5">The sequence shown here is derived from an EMBL/GenBank/DDBJ whole genome shotgun (WGS) entry which is preliminary data.</text>
</comment>
<accession>A0A927MR56</accession>
<dbReference type="Pfam" id="PF01981">
    <property type="entry name" value="PTH2"/>
    <property type="match status" value="1"/>
</dbReference>
<evidence type="ECO:0000256" key="1">
    <source>
        <dbReference type="ARBA" id="ARBA00013260"/>
    </source>
</evidence>
<dbReference type="GO" id="GO:0004045">
    <property type="term" value="F:peptidyl-tRNA hydrolase activity"/>
    <property type="evidence" value="ECO:0007669"/>
    <property type="project" value="UniProtKB-EC"/>
</dbReference>
<evidence type="ECO:0000256" key="3">
    <source>
        <dbReference type="ARBA" id="ARBA00048707"/>
    </source>
</evidence>
<sequence>MTGPVHSHVDPNPQSSLDSGGTGEPRTPESVEAQRSAVTYWREHWRRQAVAERAALDQGEPWALPLVVRVEKTDPPTHEDAIAASALAVVRLLADPDSAPGGQWHADLERWTDGRIRKVVRRARGVRWPEVSDLPGVTVEVATAQVRALLPHPVSQAPAVVARLQVQGLDLSPRSVRALAVDAAGDADDRGNADAVDSVDSGDAVPDADVRDGEVPVDRPQSNGVPGAGGRPGEARPAEPRPAGEAPGRELARTGPRESGAPVLSIVLAPSVPMTTGKACAQVGHAAQLGMLELDQDLVLAWTEAGFPLRVVEGTPTTWARILSGTVRAALVQDAGYTEVEPGTRTCAATFG</sequence>
<feature type="compositionally biased region" description="Basic and acidic residues" evidence="4">
    <location>
        <begin position="247"/>
        <end position="256"/>
    </location>
</feature>
<dbReference type="AlphaFoldDB" id="A0A927MR56"/>
<dbReference type="EMBL" id="JADBEM010000001">
    <property type="protein sequence ID" value="MBE1605154.1"/>
    <property type="molecule type" value="Genomic_DNA"/>
</dbReference>
<dbReference type="Proteomes" id="UP000638648">
    <property type="component" value="Unassembled WGS sequence"/>
</dbReference>
<proteinExistence type="predicted"/>
<gene>
    <name evidence="5" type="ORF">HEB94_002002</name>
</gene>
<dbReference type="Gene3D" id="3.40.1490.10">
    <property type="entry name" value="Bit1"/>
    <property type="match status" value="1"/>
</dbReference>